<dbReference type="PANTHER" id="PTHR43559">
    <property type="entry name" value="HYDROLASE YCAC-RELATED"/>
    <property type="match status" value="1"/>
</dbReference>
<evidence type="ECO:0000313" key="3">
    <source>
        <dbReference type="Proteomes" id="UP001165136"/>
    </source>
</evidence>
<name>A0A9W6QZL5_9PSEU</name>
<dbReference type="SUPFAM" id="SSF52499">
    <property type="entry name" value="Isochorismatase-like hydrolases"/>
    <property type="match status" value="1"/>
</dbReference>
<feature type="domain" description="Isochorismatase-like" evidence="1">
    <location>
        <begin position="40"/>
        <end position="190"/>
    </location>
</feature>
<organism evidence="2 3">
    <name type="scientific">Amycolatopsis taiwanensis</name>
    <dbReference type="NCBI Taxonomy" id="342230"/>
    <lineage>
        <taxon>Bacteria</taxon>
        <taxon>Bacillati</taxon>
        <taxon>Actinomycetota</taxon>
        <taxon>Actinomycetes</taxon>
        <taxon>Pseudonocardiales</taxon>
        <taxon>Pseudonocardiaceae</taxon>
        <taxon>Amycolatopsis</taxon>
    </lineage>
</organism>
<dbReference type="Pfam" id="PF00857">
    <property type="entry name" value="Isochorismatase"/>
    <property type="match status" value="1"/>
</dbReference>
<dbReference type="PANTHER" id="PTHR43559:SF3">
    <property type="entry name" value="HYDROLASE YCAC-RELATED"/>
    <property type="match status" value="1"/>
</dbReference>
<accession>A0A9W6QZL5</accession>
<evidence type="ECO:0000259" key="1">
    <source>
        <dbReference type="Pfam" id="PF00857"/>
    </source>
</evidence>
<dbReference type="InterPro" id="IPR000868">
    <property type="entry name" value="Isochorismatase-like_dom"/>
</dbReference>
<gene>
    <name evidence="2" type="ORF">Atai01_14740</name>
</gene>
<sequence length="232" mass="24564">MRTRFAQDVRPTAGFTRCEGEEDVLSTNKFTEHLTRDNAAVVLVDHQVGLYSGVRDIPVGELKHNVVALAKAAQVLGLPLVVTTTAAESMWGPVIPELAAVLPDGLPVIDRSTVNAWDEPQVVEAIRATGRNKLIITGISTEVCCALPAISATAEGFGAYAAIDASGTFWQAKRETGLLRMQQAGVILIDYSTAIVEILADNADPLAAHVYAALDMPFAVLVGQIASAVSKT</sequence>
<keyword evidence="3" id="KW-1185">Reference proteome</keyword>
<dbReference type="Gene3D" id="3.40.50.850">
    <property type="entry name" value="Isochorismatase-like"/>
    <property type="match status" value="1"/>
</dbReference>
<proteinExistence type="predicted"/>
<dbReference type="AlphaFoldDB" id="A0A9W6QZL5"/>
<dbReference type="Proteomes" id="UP001165136">
    <property type="component" value="Unassembled WGS sequence"/>
</dbReference>
<reference evidence="2" key="1">
    <citation type="submission" date="2023-03" db="EMBL/GenBank/DDBJ databases">
        <title>Amycolatopsis taiwanensis NBRC 103393.</title>
        <authorList>
            <person name="Ichikawa N."/>
            <person name="Sato H."/>
            <person name="Tonouchi N."/>
        </authorList>
    </citation>
    <scope>NUCLEOTIDE SEQUENCE</scope>
    <source>
        <strain evidence="2">NBRC 103393</strain>
    </source>
</reference>
<protein>
    <recommendedName>
        <fullName evidence="1">Isochorismatase-like domain-containing protein</fullName>
    </recommendedName>
</protein>
<dbReference type="InterPro" id="IPR053152">
    <property type="entry name" value="Hydrolase_YcaC-like"/>
</dbReference>
<evidence type="ECO:0000313" key="2">
    <source>
        <dbReference type="EMBL" id="GLY64855.1"/>
    </source>
</evidence>
<dbReference type="InterPro" id="IPR036380">
    <property type="entry name" value="Isochorismatase-like_sf"/>
</dbReference>
<dbReference type="EMBL" id="BSTI01000003">
    <property type="protein sequence ID" value="GLY64855.1"/>
    <property type="molecule type" value="Genomic_DNA"/>
</dbReference>
<comment type="caution">
    <text evidence="2">The sequence shown here is derived from an EMBL/GenBank/DDBJ whole genome shotgun (WGS) entry which is preliminary data.</text>
</comment>